<dbReference type="EMBL" id="RXLR01000022">
    <property type="protein sequence ID" value="TDH18231.1"/>
    <property type="molecule type" value="Genomic_DNA"/>
</dbReference>
<keyword evidence="3" id="KW-1185">Reference proteome</keyword>
<sequence>MTWANWCGISATDKPRTALEMHFGTGHLESNTYELNLGSLRIRIGTWHAPNRRYTPCPR</sequence>
<comment type="caution">
    <text evidence="2">The sequence shown here is derived from an EMBL/GenBank/DDBJ whole genome shotgun (WGS) entry which is preliminary data.</text>
</comment>
<organism evidence="2 3">
    <name type="scientific">Mycobacteroides franklinii</name>
    <dbReference type="NCBI Taxonomy" id="948102"/>
    <lineage>
        <taxon>Bacteria</taxon>
        <taxon>Bacillati</taxon>
        <taxon>Actinomycetota</taxon>
        <taxon>Actinomycetes</taxon>
        <taxon>Mycobacteriales</taxon>
        <taxon>Mycobacteriaceae</taxon>
        <taxon>Mycobacteroides</taxon>
    </lineage>
</organism>
<dbReference type="Proteomes" id="UP000295165">
    <property type="component" value="Unassembled WGS sequence"/>
</dbReference>
<protein>
    <submittedName>
        <fullName evidence="2">Uncharacterized protein</fullName>
    </submittedName>
</protein>
<dbReference type="AlphaFoldDB" id="A0A4R8R4E1"/>
<name>A0A4R8R4E1_9MYCO</name>
<evidence type="ECO:0000313" key="1">
    <source>
        <dbReference type="EMBL" id="TDH18231.1"/>
    </source>
</evidence>
<evidence type="ECO:0000313" key="4">
    <source>
        <dbReference type="Proteomes" id="UP000295627"/>
    </source>
</evidence>
<accession>A0A4R8R4E1</accession>
<dbReference type="EMBL" id="PECC01000028">
    <property type="protein sequence ID" value="TDZ49408.1"/>
    <property type="molecule type" value="Genomic_DNA"/>
</dbReference>
<reference evidence="3 4" key="2">
    <citation type="journal article" date="2019" name="Sci. Rep.">
        <title>Extended insight into the Mycobacterium chelonae-abscessus complex through whole genome sequencing of Mycobacterium salmoniphilum outbreak and Mycobacterium salmoniphilum-like strains.</title>
        <authorList>
            <person name="Behra P.R.K."/>
            <person name="Das S."/>
            <person name="Pettersson B.M.F."/>
            <person name="Shirreff L."/>
            <person name="DuCote T."/>
            <person name="Jacobsson K.G."/>
            <person name="Ennis D.G."/>
            <person name="Kirsebom L.A."/>
        </authorList>
    </citation>
    <scope>NUCLEOTIDE SEQUENCE [LARGE SCALE GENOMIC DNA]</scope>
    <source>
        <strain evidence="2 3">CCUG 63697</strain>
        <strain evidence="1 4">DSM 45524</strain>
    </source>
</reference>
<evidence type="ECO:0000313" key="2">
    <source>
        <dbReference type="EMBL" id="TDZ49408.1"/>
    </source>
</evidence>
<evidence type="ECO:0000313" key="3">
    <source>
        <dbReference type="Proteomes" id="UP000295165"/>
    </source>
</evidence>
<reference evidence="1" key="1">
    <citation type="submission" date="2018-12" db="EMBL/GenBank/DDBJ databases">
        <authorList>
            <person name="Behra P.R.K."/>
            <person name="Das S."/>
            <person name="Pettersson B.M.F."/>
            <person name="Shirreff L."/>
            <person name="Ducote T."/>
            <person name="Jacobsson K.-G."/>
            <person name="Ennis D.G."/>
            <person name="Kirsebom L.A."/>
        </authorList>
    </citation>
    <scope>NUCLEOTIDE SEQUENCE</scope>
    <source>
        <strain evidence="1">DSM 45524</strain>
    </source>
</reference>
<proteinExistence type="predicted"/>
<dbReference type="Proteomes" id="UP000295627">
    <property type="component" value="Unassembled WGS sequence"/>
</dbReference>
<gene>
    <name evidence="2" type="ORF">CCUG63697_03944</name>
    <name evidence="1" type="ORF">EJ571_24300</name>
</gene>